<keyword evidence="2" id="KW-1185">Reference proteome</keyword>
<dbReference type="Pfam" id="PF12305">
    <property type="entry name" value="DUF3630"/>
    <property type="match status" value="1"/>
</dbReference>
<dbReference type="RefSeq" id="WP_377239388.1">
    <property type="nucleotide sequence ID" value="NZ_JBHLXP010000001.1"/>
</dbReference>
<reference evidence="1 2" key="1">
    <citation type="submission" date="2024-09" db="EMBL/GenBank/DDBJ databases">
        <authorList>
            <person name="Sun Q."/>
            <person name="Mori K."/>
        </authorList>
    </citation>
    <scope>NUCLEOTIDE SEQUENCE [LARGE SCALE GENOMIC DNA]</scope>
    <source>
        <strain evidence="1 2">KCTC 23315</strain>
    </source>
</reference>
<dbReference type="InterPro" id="IPR022080">
    <property type="entry name" value="DUF3630"/>
</dbReference>
<gene>
    <name evidence="1" type="ORF">ACFFJP_00705</name>
</gene>
<sequence>MLRLQQINASAEPAPQLQLVFCQPLDPVSDAPLLQQWLQQFAPLCRLQTEISMDLLLIRFSFCDQPFYLHLEHYTEACWIDTDSAQADMLLSELHALLAQDLV</sequence>
<dbReference type="EMBL" id="JBHLXP010000001">
    <property type="protein sequence ID" value="MFC0046803.1"/>
    <property type="molecule type" value="Genomic_DNA"/>
</dbReference>
<protein>
    <submittedName>
        <fullName evidence="1">DUF3630 family protein</fullName>
    </submittedName>
</protein>
<accession>A0ABV6B7G6</accession>
<evidence type="ECO:0000313" key="2">
    <source>
        <dbReference type="Proteomes" id="UP001589813"/>
    </source>
</evidence>
<dbReference type="Proteomes" id="UP001589813">
    <property type="component" value="Unassembled WGS sequence"/>
</dbReference>
<evidence type="ECO:0000313" key="1">
    <source>
        <dbReference type="EMBL" id="MFC0046803.1"/>
    </source>
</evidence>
<comment type="caution">
    <text evidence="1">The sequence shown here is derived from an EMBL/GenBank/DDBJ whole genome shotgun (WGS) entry which is preliminary data.</text>
</comment>
<name>A0ABV6B7G6_9GAMM</name>
<organism evidence="1 2">
    <name type="scientific">Rheinheimera tilapiae</name>
    <dbReference type="NCBI Taxonomy" id="875043"/>
    <lineage>
        <taxon>Bacteria</taxon>
        <taxon>Pseudomonadati</taxon>
        <taxon>Pseudomonadota</taxon>
        <taxon>Gammaproteobacteria</taxon>
        <taxon>Chromatiales</taxon>
        <taxon>Chromatiaceae</taxon>
        <taxon>Rheinheimera</taxon>
    </lineage>
</organism>
<proteinExistence type="predicted"/>